<accession>A0AAU8MWW4</accession>
<evidence type="ECO:0000313" key="2">
    <source>
        <dbReference type="EMBL" id="XCO76108.1"/>
    </source>
</evidence>
<keyword evidence="1" id="KW-0732">Signal</keyword>
<reference evidence="2" key="1">
    <citation type="submission" date="2024-06" db="EMBL/GenBank/DDBJ databases">
        <authorList>
            <person name="Li S."/>
        </authorList>
    </citation>
    <scope>NUCLEOTIDE SEQUENCE</scope>
    <source>
        <strain evidence="2">SR10</strain>
    </source>
</reference>
<feature type="signal peptide" evidence="1">
    <location>
        <begin position="1"/>
        <end position="42"/>
    </location>
</feature>
<proteinExistence type="predicted"/>
<feature type="chain" id="PRO_5043661402" evidence="1">
    <location>
        <begin position="43"/>
        <end position="599"/>
    </location>
</feature>
<gene>
    <name evidence="2" type="ORF">ABU614_04785</name>
</gene>
<dbReference type="SUPFAM" id="SSF89372">
    <property type="entry name" value="Fucose-specific lectin"/>
    <property type="match status" value="1"/>
</dbReference>
<protein>
    <submittedName>
        <fullName evidence="2">Uncharacterized protein</fullName>
    </submittedName>
</protein>
<name>A0AAU8MWW4_9GAMM</name>
<dbReference type="EMBL" id="CP159925">
    <property type="protein sequence ID" value="XCO76108.1"/>
    <property type="molecule type" value="Genomic_DNA"/>
</dbReference>
<organism evidence="2">
    <name type="scientific">Lysobacter firmicutimachus</name>
    <dbReference type="NCBI Taxonomy" id="1792846"/>
    <lineage>
        <taxon>Bacteria</taxon>
        <taxon>Pseudomonadati</taxon>
        <taxon>Pseudomonadota</taxon>
        <taxon>Gammaproteobacteria</taxon>
        <taxon>Lysobacterales</taxon>
        <taxon>Lysobacteraceae</taxon>
        <taxon>Lysobacter</taxon>
    </lineage>
</organism>
<dbReference type="RefSeq" id="WP_363799497.1">
    <property type="nucleotide sequence ID" value="NZ_CP159925.1"/>
</dbReference>
<sequence length="599" mass="67436">MSLKPSPAPAPAADTSHRRRRAPAIAAALALACAGLTAPAAAQDRATLSSFAPAVYADGLQRQYLVKNGRIYLRTEPNWNDWQNISAAFNGSRLVGSGEITAFDAERYNDGLLRQFLTRGGRVYRRIQAGTDTWQAWENIDSAFSGTGDGRIASFSVAVYGDGLQRQFLVRGGSLYRRTQTAAGGWPAWEDISSVVHGACGSESPITSFHSALYQDGKLRQFVVCGNQVLRRTEPNWNTWENISGLFAGVGRSPNPRVDEPIHKRVMVIEYNPTIEYRLNGQRIDQPLNQAMGWRDPRVLEQQYIEFIEQASDQVVQYTIAEHLRLDAFPPRTRNPVYTDERYQRCLADEPDSCPREEDFDYVAALRDYGVCERANRYEIDELWLWGGPYFGYWEANMTGPGAFDTNGDPIPHTLTGCNVKLNIMGFNYEREPERMLEDMGHRVEGTMQHRFADQWRNTYGPPPASMPGPNPLERFTMRGFDVGTAACGNIHGSLNAPTFDPVNNWWGYDYTNPHRETNTCDDWERYPDLTGATTTNDCSKWGGPRCSFPDGHAAADRGWHLYWLGKIPNFVGSYGGVHNDWWWYVLDWDAAVATPPGR</sequence>
<evidence type="ECO:0000256" key="1">
    <source>
        <dbReference type="SAM" id="SignalP"/>
    </source>
</evidence>
<dbReference type="AlphaFoldDB" id="A0AAU8MWW4"/>
<dbReference type="PROSITE" id="PS51257">
    <property type="entry name" value="PROKAR_LIPOPROTEIN"/>
    <property type="match status" value="1"/>
</dbReference>